<dbReference type="EMBL" id="QFBC01000001">
    <property type="protein sequence ID" value="PWE57641.1"/>
    <property type="molecule type" value="Genomic_DNA"/>
</dbReference>
<dbReference type="CDD" id="cd07177">
    <property type="entry name" value="terB_like"/>
    <property type="match status" value="1"/>
</dbReference>
<proteinExistence type="predicted"/>
<evidence type="ECO:0000313" key="2">
    <source>
        <dbReference type="EMBL" id="PWE57641.1"/>
    </source>
</evidence>
<name>A0A2U2DWF9_9HYPH</name>
<accession>A0A2U2DWF9</accession>
<organism evidence="2 3">
    <name type="scientific">Metarhizobium album</name>
    <dbReference type="NCBI Taxonomy" id="2182425"/>
    <lineage>
        <taxon>Bacteria</taxon>
        <taxon>Pseudomonadati</taxon>
        <taxon>Pseudomonadota</taxon>
        <taxon>Alphaproteobacteria</taxon>
        <taxon>Hyphomicrobiales</taxon>
        <taxon>Rhizobiaceae</taxon>
        <taxon>Metarhizobium</taxon>
    </lineage>
</organism>
<evidence type="ECO:0000259" key="1">
    <source>
        <dbReference type="Pfam" id="PF05099"/>
    </source>
</evidence>
<dbReference type="RefSeq" id="WP_109456156.1">
    <property type="nucleotide sequence ID" value="NZ_QFBC01000001.1"/>
</dbReference>
<feature type="domain" description="Co-chaperone DjlA N-terminal" evidence="1">
    <location>
        <begin position="153"/>
        <end position="253"/>
    </location>
</feature>
<dbReference type="InterPro" id="IPR029024">
    <property type="entry name" value="TerB-like"/>
</dbReference>
<dbReference type="SUPFAM" id="SSF158682">
    <property type="entry name" value="TerB-like"/>
    <property type="match status" value="1"/>
</dbReference>
<evidence type="ECO:0000313" key="3">
    <source>
        <dbReference type="Proteomes" id="UP000245252"/>
    </source>
</evidence>
<protein>
    <recommendedName>
        <fullName evidence="1">Co-chaperone DjlA N-terminal domain-containing protein</fullName>
    </recommendedName>
</protein>
<dbReference type="Proteomes" id="UP000245252">
    <property type="component" value="Unassembled WGS sequence"/>
</dbReference>
<dbReference type="Gene3D" id="1.10.3680.10">
    <property type="entry name" value="TerB-like"/>
    <property type="match status" value="1"/>
</dbReference>
<comment type="caution">
    <text evidence="2">The sequence shown here is derived from an EMBL/GenBank/DDBJ whole genome shotgun (WGS) entry which is preliminary data.</text>
</comment>
<keyword evidence="3" id="KW-1185">Reference proteome</keyword>
<dbReference type="Pfam" id="PF05099">
    <property type="entry name" value="TerB"/>
    <property type="match status" value="1"/>
</dbReference>
<reference evidence="2 3" key="1">
    <citation type="submission" date="2018-05" db="EMBL/GenBank/DDBJ databases">
        <title>The draft genome of strain NS-104.</title>
        <authorList>
            <person name="Hang P."/>
            <person name="Jiang J."/>
        </authorList>
    </citation>
    <scope>NUCLEOTIDE SEQUENCE [LARGE SCALE GENOMIC DNA]</scope>
    <source>
        <strain evidence="2 3">NS-104</strain>
    </source>
</reference>
<gene>
    <name evidence="2" type="ORF">DEM27_00035</name>
</gene>
<sequence>MGLSGIALEVANLIESRPLPATNIVLLVPDDEVEEQFGDGSYGYAEGQSFIIEYMDAAKKASRRPITVFSIDAGANGVPILKARCHLRKSTRAFRIDRIKCCIDFDGEIFDDVLVYLVDNFGMHPAFAAMSSSFEPKNSWAAVLDAVRDDAIILAAVAHSDGQYHPSEADMVTEYLCKLAERKGAMLAPAEVLALSRYANKLRPNYDRIFHALSRLQQAGTAHCERLIRACVEVMDADGSRKPQERQLINEISIELLGAATTA</sequence>
<dbReference type="AlphaFoldDB" id="A0A2U2DWF9"/>
<dbReference type="OrthoDB" id="7173212at2"/>
<dbReference type="InterPro" id="IPR007791">
    <property type="entry name" value="DjlA_N"/>
</dbReference>